<reference evidence="2" key="2">
    <citation type="submission" date="2023-06" db="EMBL/GenBank/DDBJ databases">
        <authorList>
            <consortium name="Lawrence Berkeley National Laboratory"/>
            <person name="Haridas S."/>
            <person name="Hensen N."/>
            <person name="Bonometti L."/>
            <person name="Westerberg I."/>
            <person name="Brannstrom I.O."/>
            <person name="Guillou S."/>
            <person name="Cros-Aarteil S."/>
            <person name="Calhoun S."/>
            <person name="Kuo A."/>
            <person name="Mondo S."/>
            <person name="Pangilinan J."/>
            <person name="Riley R."/>
            <person name="Labutti K."/>
            <person name="Andreopoulos B."/>
            <person name="Lipzen A."/>
            <person name="Chen C."/>
            <person name="Yanf M."/>
            <person name="Daum C."/>
            <person name="Ng V."/>
            <person name="Clum A."/>
            <person name="Steindorff A."/>
            <person name="Ohm R."/>
            <person name="Martin F."/>
            <person name="Silar P."/>
            <person name="Natvig D."/>
            <person name="Lalanne C."/>
            <person name="Gautier V."/>
            <person name="Ament-Velasquez S.L."/>
            <person name="Kruys A."/>
            <person name="Hutchinson M.I."/>
            <person name="Powell A.J."/>
            <person name="Barry K."/>
            <person name="Miller A.N."/>
            <person name="Grigoriev I.V."/>
            <person name="Debuchy R."/>
            <person name="Gladieux P."/>
            <person name="Thoren M.H."/>
            <person name="Johannesson H."/>
        </authorList>
    </citation>
    <scope>NUCLEOTIDE SEQUENCE</scope>
    <source>
        <strain evidence="2">CBS 314.62</strain>
    </source>
</reference>
<protein>
    <submittedName>
        <fullName evidence="2">Uncharacterized protein</fullName>
    </submittedName>
</protein>
<keyword evidence="1" id="KW-0472">Membrane</keyword>
<accession>A0AAE0X6G0</accession>
<keyword evidence="1" id="KW-0812">Transmembrane</keyword>
<evidence type="ECO:0000256" key="1">
    <source>
        <dbReference type="SAM" id="Phobius"/>
    </source>
</evidence>
<feature type="transmembrane region" description="Helical" evidence="1">
    <location>
        <begin position="36"/>
        <end position="54"/>
    </location>
</feature>
<organism evidence="2 3">
    <name type="scientific">Podospora appendiculata</name>
    <dbReference type="NCBI Taxonomy" id="314037"/>
    <lineage>
        <taxon>Eukaryota</taxon>
        <taxon>Fungi</taxon>
        <taxon>Dikarya</taxon>
        <taxon>Ascomycota</taxon>
        <taxon>Pezizomycotina</taxon>
        <taxon>Sordariomycetes</taxon>
        <taxon>Sordariomycetidae</taxon>
        <taxon>Sordariales</taxon>
        <taxon>Podosporaceae</taxon>
        <taxon>Podospora</taxon>
    </lineage>
</organism>
<evidence type="ECO:0000313" key="2">
    <source>
        <dbReference type="EMBL" id="KAK3686144.1"/>
    </source>
</evidence>
<keyword evidence="3" id="KW-1185">Reference proteome</keyword>
<evidence type="ECO:0000313" key="3">
    <source>
        <dbReference type="Proteomes" id="UP001270362"/>
    </source>
</evidence>
<sequence length="172" mass="18879">MQMVVLPDDHDINNKHTQMQEPCTFSFVVMSEQDSFLSACILFFLGFGFATTSSSGSGGGSICYECRGRLVDPILVAALGFQLFFLCAVAASSAAWRGVIRRVSNGFGLFKLFRFRSFRLPGFIKVPWVGMGKTGGNGMMIDMASVGVTVTAIREWKFGKVMTRKQYGGIRV</sequence>
<keyword evidence="1" id="KW-1133">Transmembrane helix</keyword>
<dbReference type="Proteomes" id="UP001270362">
    <property type="component" value="Unassembled WGS sequence"/>
</dbReference>
<proteinExistence type="predicted"/>
<gene>
    <name evidence="2" type="ORF">B0T22DRAFT_518671</name>
</gene>
<dbReference type="EMBL" id="JAULSO010000003">
    <property type="protein sequence ID" value="KAK3686144.1"/>
    <property type="molecule type" value="Genomic_DNA"/>
</dbReference>
<dbReference type="AlphaFoldDB" id="A0AAE0X6G0"/>
<reference evidence="2" key="1">
    <citation type="journal article" date="2023" name="Mol. Phylogenet. Evol.">
        <title>Genome-scale phylogeny and comparative genomics of the fungal order Sordariales.</title>
        <authorList>
            <person name="Hensen N."/>
            <person name="Bonometti L."/>
            <person name="Westerberg I."/>
            <person name="Brannstrom I.O."/>
            <person name="Guillou S."/>
            <person name="Cros-Aarteil S."/>
            <person name="Calhoun S."/>
            <person name="Haridas S."/>
            <person name="Kuo A."/>
            <person name="Mondo S."/>
            <person name="Pangilinan J."/>
            <person name="Riley R."/>
            <person name="LaButti K."/>
            <person name="Andreopoulos B."/>
            <person name="Lipzen A."/>
            <person name="Chen C."/>
            <person name="Yan M."/>
            <person name="Daum C."/>
            <person name="Ng V."/>
            <person name="Clum A."/>
            <person name="Steindorff A."/>
            <person name="Ohm R.A."/>
            <person name="Martin F."/>
            <person name="Silar P."/>
            <person name="Natvig D.O."/>
            <person name="Lalanne C."/>
            <person name="Gautier V."/>
            <person name="Ament-Velasquez S.L."/>
            <person name="Kruys A."/>
            <person name="Hutchinson M.I."/>
            <person name="Powell A.J."/>
            <person name="Barry K."/>
            <person name="Miller A.N."/>
            <person name="Grigoriev I.V."/>
            <person name="Debuchy R."/>
            <person name="Gladieux P."/>
            <person name="Hiltunen Thoren M."/>
            <person name="Johannesson H."/>
        </authorList>
    </citation>
    <scope>NUCLEOTIDE SEQUENCE</scope>
    <source>
        <strain evidence="2">CBS 314.62</strain>
    </source>
</reference>
<feature type="transmembrane region" description="Helical" evidence="1">
    <location>
        <begin position="74"/>
        <end position="96"/>
    </location>
</feature>
<comment type="caution">
    <text evidence="2">The sequence shown here is derived from an EMBL/GenBank/DDBJ whole genome shotgun (WGS) entry which is preliminary data.</text>
</comment>
<name>A0AAE0X6G0_9PEZI</name>